<dbReference type="AlphaFoldDB" id="A0A2T7A234"/>
<dbReference type="GO" id="GO:0001786">
    <property type="term" value="F:phosphatidylserine binding"/>
    <property type="evidence" value="ECO:0007669"/>
    <property type="project" value="TreeGrafter"/>
</dbReference>
<evidence type="ECO:0000313" key="4">
    <source>
        <dbReference type="EMBL" id="PUU81725.1"/>
    </source>
</evidence>
<dbReference type="OrthoDB" id="37886at2759"/>
<evidence type="ECO:0000313" key="5">
    <source>
        <dbReference type="Proteomes" id="UP000244722"/>
    </source>
</evidence>
<evidence type="ECO:0000256" key="3">
    <source>
        <dbReference type="SAM" id="MobiDB-lite"/>
    </source>
</evidence>
<dbReference type="GO" id="GO:0005634">
    <property type="term" value="C:nucleus"/>
    <property type="evidence" value="ECO:0007669"/>
    <property type="project" value="TreeGrafter"/>
</dbReference>
<feature type="compositionally biased region" description="Polar residues" evidence="3">
    <location>
        <begin position="101"/>
        <end position="113"/>
    </location>
</feature>
<feature type="compositionally biased region" description="Basic and acidic residues" evidence="3">
    <location>
        <begin position="88"/>
        <end position="100"/>
    </location>
</feature>
<gene>
    <name evidence="4" type="ORF">B9Z19DRAFT_1121864</name>
</gene>
<accession>A0A2T7A234</accession>
<keyword evidence="1" id="KW-0677">Repeat</keyword>
<evidence type="ECO:0000256" key="2">
    <source>
        <dbReference type="ARBA" id="ARBA00023216"/>
    </source>
</evidence>
<feature type="compositionally biased region" description="Low complexity" evidence="3">
    <location>
        <begin position="344"/>
        <end position="373"/>
    </location>
</feature>
<dbReference type="STRING" id="42251.A0A2T7A234"/>
<dbReference type="Proteomes" id="UP000244722">
    <property type="component" value="Unassembled WGS sequence"/>
</dbReference>
<feature type="region of interest" description="Disordered" evidence="3">
    <location>
        <begin position="88"/>
        <end position="113"/>
    </location>
</feature>
<dbReference type="InterPro" id="IPR037104">
    <property type="entry name" value="Annexin_sf"/>
</dbReference>
<reference evidence="4 5" key="1">
    <citation type="submission" date="2017-04" db="EMBL/GenBank/DDBJ databases">
        <title>Draft genome sequence of Tuber borchii Vittad., a whitish edible truffle.</title>
        <authorList>
            <consortium name="DOE Joint Genome Institute"/>
            <person name="Murat C."/>
            <person name="Kuo A."/>
            <person name="Barry K.W."/>
            <person name="Clum A."/>
            <person name="Dockter R.B."/>
            <person name="Fauchery L."/>
            <person name="Iotti M."/>
            <person name="Kohler A."/>
            <person name="Labutti K."/>
            <person name="Lindquist E.A."/>
            <person name="Lipzen A."/>
            <person name="Ohm R.A."/>
            <person name="Wang M."/>
            <person name="Grigoriev I.V."/>
            <person name="Zambonelli A."/>
            <person name="Martin F.M."/>
        </authorList>
    </citation>
    <scope>NUCLEOTIDE SEQUENCE [LARGE SCALE GENOMIC DNA]</scope>
    <source>
        <strain evidence="4 5">Tbo3840</strain>
    </source>
</reference>
<dbReference type="PANTHER" id="PTHR10502">
    <property type="entry name" value="ANNEXIN"/>
    <property type="match status" value="1"/>
</dbReference>
<dbReference type="PANTHER" id="PTHR10502:SF107">
    <property type="entry name" value="ANNEXIN ANXC4 (AFU_ORTHOLOGUE AFUA_3G07020)"/>
    <property type="match status" value="1"/>
</dbReference>
<proteinExistence type="predicted"/>
<dbReference type="Gene3D" id="1.10.220.10">
    <property type="entry name" value="Annexin"/>
    <property type="match status" value="1"/>
</dbReference>
<protein>
    <recommendedName>
        <fullName evidence="6">Annexin</fullName>
    </recommendedName>
</protein>
<dbReference type="PROSITE" id="PS51897">
    <property type="entry name" value="ANNEXIN_2"/>
    <property type="match status" value="1"/>
</dbReference>
<evidence type="ECO:0000256" key="1">
    <source>
        <dbReference type="ARBA" id="ARBA00022737"/>
    </source>
</evidence>
<dbReference type="GO" id="GO:0005886">
    <property type="term" value="C:plasma membrane"/>
    <property type="evidence" value="ECO:0007669"/>
    <property type="project" value="TreeGrafter"/>
</dbReference>
<keyword evidence="2" id="KW-0041">Annexin</keyword>
<feature type="region of interest" description="Disordered" evidence="3">
    <location>
        <begin position="344"/>
        <end position="374"/>
    </location>
</feature>
<dbReference type="GO" id="GO:0005509">
    <property type="term" value="F:calcium ion binding"/>
    <property type="evidence" value="ECO:0007669"/>
    <property type="project" value="InterPro"/>
</dbReference>
<dbReference type="InterPro" id="IPR018502">
    <property type="entry name" value="Annexin_repeat"/>
</dbReference>
<organism evidence="4 5">
    <name type="scientific">Tuber borchii</name>
    <name type="common">White truffle</name>
    <dbReference type="NCBI Taxonomy" id="42251"/>
    <lineage>
        <taxon>Eukaryota</taxon>
        <taxon>Fungi</taxon>
        <taxon>Dikarya</taxon>
        <taxon>Ascomycota</taxon>
        <taxon>Pezizomycotina</taxon>
        <taxon>Pezizomycetes</taxon>
        <taxon>Pezizales</taxon>
        <taxon>Tuberaceae</taxon>
        <taxon>Tuber</taxon>
    </lineage>
</organism>
<keyword evidence="5" id="KW-1185">Reference proteome</keyword>
<dbReference type="SUPFAM" id="SSF47874">
    <property type="entry name" value="Annexin"/>
    <property type="match status" value="1"/>
</dbReference>
<dbReference type="GO" id="GO:0005544">
    <property type="term" value="F:calcium-dependent phospholipid binding"/>
    <property type="evidence" value="ECO:0007669"/>
    <property type="project" value="InterPro"/>
</dbReference>
<dbReference type="GO" id="GO:0012506">
    <property type="term" value="C:vesicle membrane"/>
    <property type="evidence" value="ECO:0007669"/>
    <property type="project" value="TreeGrafter"/>
</dbReference>
<evidence type="ECO:0008006" key="6">
    <source>
        <dbReference type="Google" id="ProtNLM"/>
    </source>
</evidence>
<comment type="caution">
    <text evidence="4">The sequence shown here is derived from an EMBL/GenBank/DDBJ whole genome shotgun (WGS) entry which is preliminary data.</text>
</comment>
<name>A0A2T7A234_TUBBO</name>
<sequence length="722" mass="79119">MFVDLSDETIQAFIDIWENLELDLSLGSMSGGVPPPPPAKGGDVYREVPKVEISKQGLGRNAGLERGEEGEPVLYLRLQTSFARQDVRGDERRVMRRNSEDSSAYSPMSLSSDDSGTVVLTPYIVSSPNPSGWGADQTMSFRGERNLKSLDIHTTTMPDYELSPVNLSPVPEELYAPSLLPQTRSVPAPAPMTEESLLYPVLTRGPPPHSPGSPAPLQLSSVPEIAHQRPHSSTSISYLSPWDSYFENPRARPVTPARKAASTPSSPNRLRAIWPLPIGSRSMGASELPIPSPPLSWGSASPPDRPALTRKVGKMLGIDFRQMSTLPKGLRSYSSNLTTMSTSLPLLPNGHSSTTASTVSSRSSGSSASTPSSPLAYDPRVDCATLATALNHYTNTGKDPHLLNNAVAKITLQPYNLGNLNRAFRSLPSNQNISLNSKIRTQTRGPHRLLLLKLLSGPYRSEAGWLSTYCRRHPHAQIPPDDKIVAEIVFGKSPRELQLLKAAFAELNNGWNIRDALAELYPEGTPSAAFGRAASLLMKCDRDEGEKVLGARRDEDIVAHVEDLYAAEEGSGGVKYLDQRLLLEVVIRRSDAFLRDLCSRFRERHARELVDVVAARERVVVGQGGGWPNNLEYAIIHALSCASSRPARDAKLLHDTIGLLRVQDTRLIARAVRLHFDQEHLRAVKTAYEAKYGKDLAERIGGEIKKGAYRDLMVRVLEGARV</sequence>
<dbReference type="EMBL" id="NESQ01000041">
    <property type="protein sequence ID" value="PUU81725.1"/>
    <property type="molecule type" value="Genomic_DNA"/>
</dbReference>
<dbReference type="GO" id="GO:0005737">
    <property type="term" value="C:cytoplasm"/>
    <property type="evidence" value="ECO:0007669"/>
    <property type="project" value="TreeGrafter"/>
</dbReference>